<organism evidence="1 2">
    <name type="scientific">Roseiconus lacunae</name>
    <dbReference type="NCBI Taxonomy" id="2605694"/>
    <lineage>
        <taxon>Bacteria</taxon>
        <taxon>Pseudomonadati</taxon>
        <taxon>Planctomycetota</taxon>
        <taxon>Planctomycetia</taxon>
        <taxon>Pirellulales</taxon>
        <taxon>Pirellulaceae</taxon>
        <taxon>Roseiconus</taxon>
    </lineage>
</organism>
<sequence>MTRCLEDDVYPLHMNVGYSHGLTRQQLVATLTAMVERDLATVDGSLTDSNSSVTLTETGGSQWEMERNPLWDCFISQRGNVADNRMTVVAPDERLG</sequence>
<feature type="non-terminal residue" evidence="1">
    <location>
        <position position="96"/>
    </location>
</feature>
<accession>A0ABT7PSZ6</accession>
<reference evidence="1 2" key="1">
    <citation type="submission" date="2023-06" db="EMBL/GenBank/DDBJ databases">
        <title>Roseiconus lacunae JC819 isolated from Gulf of Mannar region, Tamil Nadu.</title>
        <authorList>
            <person name="Pk S."/>
            <person name="Ch S."/>
            <person name="Ch V.R."/>
        </authorList>
    </citation>
    <scope>NUCLEOTIDE SEQUENCE [LARGE SCALE GENOMIC DNA]</scope>
    <source>
        <strain evidence="1 2">JC819</strain>
    </source>
</reference>
<evidence type="ECO:0000313" key="2">
    <source>
        <dbReference type="Proteomes" id="UP001239462"/>
    </source>
</evidence>
<gene>
    <name evidence="1" type="ORF">QTN89_29405</name>
</gene>
<dbReference type="RefSeq" id="WP_289167726.1">
    <property type="nucleotide sequence ID" value="NZ_JASZZN010000229.1"/>
</dbReference>
<name>A0ABT7PSZ6_9BACT</name>
<comment type="caution">
    <text evidence="1">The sequence shown here is derived from an EMBL/GenBank/DDBJ whole genome shotgun (WGS) entry which is preliminary data.</text>
</comment>
<dbReference type="Proteomes" id="UP001239462">
    <property type="component" value="Unassembled WGS sequence"/>
</dbReference>
<protein>
    <submittedName>
        <fullName evidence="1">Uncharacterized protein</fullName>
    </submittedName>
</protein>
<proteinExistence type="predicted"/>
<dbReference type="EMBL" id="JASZZN010000229">
    <property type="protein sequence ID" value="MDM4019607.1"/>
    <property type="molecule type" value="Genomic_DNA"/>
</dbReference>
<keyword evidence="2" id="KW-1185">Reference proteome</keyword>
<evidence type="ECO:0000313" key="1">
    <source>
        <dbReference type="EMBL" id="MDM4019607.1"/>
    </source>
</evidence>